<organism evidence="4 5">
    <name type="scientific">Candidatus Aeolococcus gillhamiae</name>
    <dbReference type="NCBI Taxonomy" id="3127015"/>
    <lineage>
        <taxon>Bacteria</taxon>
        <taxon>Bacillati</taxon>
        <taxon>Candidatus Dormiibacterota</taxon>
        <taxon>Candidatus Dormibacteria</taxon>
        <taxon>Candidatus Aeolococcales</taxon>
        <taxon>Candidatus Aeolococcaceae</taxon>
        <taxon>Candidatus Aeolococcus</taxon>
    </lineage>
</organism>
<feature type="transmembrane region" description="Helical" evidence="3">
    <location>
        <begin position="76"/>
        <end position="96"/>
    </location>
</feature>
<feature type="transmembrane region" description="Helical" evidence="3">
    <location>
        <begin position="179"/>
        <end position="202"/>
    </location>
</feature>
<dbReference type="Proteomes" id="UP000248724">
    <property type="component" value="Unassembled WGS sequence"/>
</dbReference>
<evidence type="ECO:0000256" key="3">
    <source>
        <dbReference type="SAM" id="Phobius"/>
    </source>
</evidence>
<gene>
    <name evidence="4" type="ORF">DLM65_10985</name>
</gene>
<dbReference type="InterPro" id="IPR043130">
    <property type="entry name" value="CDP-OH_PTrfase_TM_dom"/>
</dbReference>
<dbReference type="GO" id="GO:0016020">
    <property type="term" value="C:membrane"/>
    <property type="evidence" value="ECO:0007669"/>
    <property type="project" value="InterPro"/>
</dbReference>
<dbReference type="GO" id="GO:0016780">
    <property type="term" value="F:phosphotransferase activity, for other substituted phosphate groups"/>
    <property type="evidence" value="ECO:0007669"/>
    <property type="project" value="InterPro"/>
</dbReference>
<dbReference type="GO" id="GO:0008654">
    <property type="term" value="P:phospholipid biosynthetic process"/>
    <property type="evidence" value="ECO:0007669"/>
    <property type="project" value="InterPro"/>
</dbReference>
<reference evidence="4 5" key="1">
    <citation type="journal article" date="2017" name="Nature">
        <title>Atmospheric trace gases support primary production in Antarctic desert surface soil.</title>
        <authorList>
            <person name="Ji M."/>
            <person name="Greening C."/>
            <person name="Vanwonterghem I."/>
            <person name="Carere C.R."/>
            <person name="Bay S.K."/>
            <person name="Steen J.A."/>
            <person name="Montgomery K."/>
            <person name="Lines T."/>
            <person name="Beardall J."/>
            <person name="van Dorst J."/>
            <person name="Snape I."/>
            <person name="Stott M.B."/>
            <person name="Hugenholtz P."/>
            <person name="Ferrari B.C."/>
        </authorList>
    </citation>
    <scope>NUCLEOTIDE SEQUENCE [LARGE SCALE GENOMIC DNA]</scope>
    <source>
        <strain evidence="4">RRmetagenome_bin12</strain>
    </source>
</reference>
<dbReference type="AlphaFoldDB" id="A0A2W5Z5M7"/>
<dbReference type="Gene3D" id="1.20.120.1760">
    <property type="match status" value="1"/>
</dbReference>
<evidence type="ECO:0000313" key="4">
    <source>
        <dbReference type="EMBL" id="PZR79367.1"/>
    </source>
</evidence>
<protein>
    <submittedName>
        <fullName evidence="4">CDP-alcohol phosphatidyltransferase family protein</fullName>
    </submittedName>
</protein>
<accession>A0A2W5Z5M7</accession>
<sequence length="226" mass="24587">MASRTPSSTCTKRRADEAACTWWLPVFTARFQEWVRAGARRLVPALRLLGFTPNTLTLVGLAICAASAVLVALGHLIPGGILLLLASAFDILDGAVARVTGKVYRYGAFLDSTTDRYAESFTYIALLWYFIIQQPGHTIEPMLVIVALTGSLLVSYVRARAQSLGFVCDGGVFARPERVVLTVVGLLVPPILFGCLVALAVFTNITAVQRIWFVWRQSLKTAPADT</sequence>
<feature type="transmembrane region" description="Helical" evidence="3">
    <location>
        <begin position="142"/>
        <end position="159"/>
    </location>
</feature>
<dbReference type="EMBL" id="QHBU01000211">
    <property type="protein sequence ID" value="PZR79367.1"/>
    <property type="molecule type" value="Genomic_DNA"/>
</dbReference>
<proteinExistence type="inferred from homology"/>
<keyword evidence="1 2" id="KW-0808">Transferase</keyword>
<keyword evidence="3" id="KW-0812">Transmembrane</keyword>
<feature type="transmembrane region" description="Helical" evidence="3">
    <location>
        <begin position="117"/>
        <end position="136"/>
    </location>
</feature>
<evidence type="ECO:0000313" key="5">
    <source>
        <dbReference type="Proteomes" id="UP000248724"/>
    </source>
</evidence>
<dbReference type="PROSITE" id="PS00379">
    <property type="entry name" value="CDP_ALCOHOL_P_TRANSF"/>
    <property type="match status" value="1"/>
</dbReference>
<dbReference type="Pfam" id="PF01066">
    <property type="entry name" value="CDP-OH_P_transf"/>
    <property type="match status" value="1"/>
</dbReference>
<name>A0A2W5Z5M7_9BACT</name>
<dbReference type="InterPro" id="IPR048254">
    <property type="entry name" value="CDP_ALCOHOL_P_TRANSF_CS"/>
</dbReference>
<evidence type="ECO:0000256" key="1">
    <source>
        <dbReference type="ARBA" id="ARBA00022679"/>
    </source>
</evidence>
<feature type="transmembrane region" description="Helical" evidence="3">
    <location>
        <begin position="48"/>
        <end position="70"/>
    </location>
</feature>
<dbReference type="InterPro" id="IPR000462">
    <property type="entry name" value="CDP-OH_P_trans"/>
</dbReference>
<keyword evidence="3" id="KW-1133">Transmembrane helix</keyword>
<comment type="similarity">
    <text evidence="2">Belongs to the CDP-alcohol phosphatidyltransferase class-I family.</text>
</comment>
<comment type="caution">
    <text evidence="4">The sequence shown here is derived from an EMBL/GenBank/DDBJ whole genome shotgun (WGS) entry which is preliminary data.</text>
</comment>
<keyword evidence="3" id="KW-0472">Membrane</keyword>
<evidence type="ECO:0000256" key="2">
    <source>
        <dbReference type="RuleBase" id="RU003750"/>
    </source>
</evidence>